<dbReference type="AlphaFoldDB" id="A0A843WZA0"/>
<comment type="caution">
    <text evidence="3">The sequence shown here is derived from an EMBL/GenBank/DDBJ whole genome shotgun (WGS) entry which is preliminary data.</text>
</comment>
<dbReference type="PANTHER" id="PTHR33179:SF29">
    <property type="entry name" value="OS06G0666400 PROTEIN"/>
    <property type="match status" value="1"/>
</dbReference>
<dbReference type="OrthoDB" id="1726347at2759"/>
<feature type="region of interest" description="Disordered" evidence="1">
    <location>
        <begin position="182"/>
        <end position="201"/>
    </location>
</feature>
<feature type="compositionally biased region" description="Basic residues" evidence="1">
    <location>
        <begin position="34"/>
        <end position="44"/>
    </location>
</feature>
<evidence type="ECO:0000313" key="4">
    <source>
        <dbReference type="Proteomes" id="UP000652761"/>
    </source>
</evidence>
<feature type="domain" description="VQ" evidence="2">
    <location>
        <begin position="47"/>
        <end position="72"/>
    </location>
</feature>
<gene>
    <name evidence="3" type="ORF">Taro_043644</name>
</gene>
<dbReference type="InterPro" id="IPR039609">
    <property type="entry name" value="VQ_15/22"/>
</dbReference>
<feature type="compositionally biased region" description="Polar residues" evidence="1">
    <location>
        <begin position="1"/>
        <end position="16"/>
    </location>
</feature>
<proteinExistence type="predicted"/>
<feature type="region of interest" description="Disordered" evidence="1">
    <location>
        <begin position="1"/>
        <end position="49"/>
    </location>
</feature>
<dbReference type="Pfam" id="PF05678">
    <property type="entry name" value="VQ"/>
    <property type="match status" value="1"/>
</dbReference>
<sequence length="201" mass="21075">MTESVATSFSPATSQAGAGGDRMQPPAVEGRVGKANRRRSRASRKTPTTVLNTDTTNFRAMVQQYTGGPSTSPFQAAAYPLMADGVGGSGPGATLSFGLAAGSTAQQLHHQPTAFPAALGVHQQYQQYYTQFHPHHEGPLFMPAGGTGSGDVYFPRFGSSNPQRGITDAPDGFLMERISSSQMMPRPAASTGDTASDGFLF</sequence>
<dbReference type="InterPro" id="IPR008889">
    <property type="entry name" value="VQ"/>
</dbReference>
<reference evidence="3" key="1">
    <citation type="submission" date="2017-07" db="EMBL/GenBank/DDBJ databases">
        <title>Taro Niue Genome Assembly and Annotation.</title>
        <authorList>
            <person name="Atibalentja N."/>
            <person name="Keating K."/>
            <person name="Fields C.J."/>
        </authorList>
    </citation>
    <scope>NUCLEOTIDE SEQUENCE</scope>
    <source>
        <strain evidence="3">Niue_2</strain>
        <tissue evidence="3">Leaf</tissue>
    </source>
</reference>
<dbReference type="EMBL" id="NMUH01004761">
    <property type="protein sequence ID" value="MQM10751.1"/>
    <property type="molecule type" value="Genomic_DNA"/>
</dbReference>
<dbReference type="PANTHER" id="PTHR33179">
    <property type="entry name" value="VQ MOTIF-CONTAINING PROTEIN"/>
    <property type="match status" value="1"/>
</dbReference>
<evidence type="ECO:0000256" key="1">
    <source>
        <dbReference type="SAM" id="MobiDB-lite"/>
    </source>
</evidence>
<keyword evidence="4" id="KW-1185">Reference proteome</keyword>
<dbReference type="Proteomes" id="UP000652761">
    <property type="component" value="Unassembled WGS sequence"/>
</dbReference>
<protein>
    <recommendedName>
        <fullName evidence="2">VQ domain-containing protein</fullName>
    </recommendedName>
</protein>
<evidence type="ECO:0000259" key="2">
    <source>
        <dbReference type="Pfam" id="PF05678"/>
    </source>
</evidence>
<evidence type="ECO:0000313" key="3">
    <source>
        <dbReference type="EMBL" id="MQM10751.1"/>
    </source>
</evidence>
<accession>A0A843WZA0</accession>
<name>A0A843WZA0_COLES</name>
<organism evidence="3 4">
    <name type="scientific">Colocasia esculenta</name>
    <name type="common">Wild taro</name>
    <name type="synonym">Arum esculentum</name>
    <dbReference type="NCBI Taxonomy" id="4460"/>
    <lineage>
        <taxon>Eukaryota</taxon>
        <taxon>Viridiplantae</taxon>
        <taxon>Streptophyta</taxon>
        <taxon>Embryophyta</taxon>
        <taxon>Tracheophyta</taxon>
        <taxon>Spermatophyta</taxon>
        <taxon>Magnoliopsida</taxon>
        <taxon>Liliopsida</taxon>
        <taxon>Araceae</taxon>
        <taxon>Aroideae</taxon>
        <taxon>Colocasieae</taxon>
        <taxon>Colocasia</taxon>
    </lineage>
</organism>